<feature type="region of interest" description="Disordered" evidence="2">
    <location>
        <begin position="107"/>
        <end position="127"/>
    </location>
</feature>
<feature type="transmembrane region" description="Helical" evidence="3">
    <location>
        <begin position="42"/>
        <end position="67"/>
    </location>
</feature>
<protein>
    <submittedName>
        <fullName evidence="5">Uncharacterized protein</fullName>
    </submittedName>
</protein>
<evidence type="ECO:0000313" key="5">
    <source>
        <dbReference type="WBParaSite" id="jg6470"/>
    </source>
</evidence>
<keyword evidence="3" id="KW-0472">Membrane</keyword>
<keyword evidence="4" id="KW-1185">Reference proteome</keyword>
<dbReference type="Proteomes" id="UP000887574">
    <property type="component" value="Unplaced"/>
</dbReference>
<feature type="transmembrane region" description="Helical" evidence="3">
    <location>
        <begin position="12"/>
        <end position="30"/>
    </location>
</feature>
<feature type="compositionally biased region" description="Basic and acidic residues" evidence="2">
    <location>
        <begin position="113"/>
        <end position="127"/>
    </location>
</feature>
<evidence type="ECO:0000256" key="2">
    <source>
        <dbReference type="SAM" id="MobiDB-lite"/>
    </source>
</evidence>
<reference evidence="5" key="1">
    <citation type="submission" date="2022-11" db="UniProtKB">
        <authorList>
            <consortium name="WormBaseParasite"/>
        </authorList>
    </citation>
    <scope>IDENTIFICATION</scope>
</reference>
<sequence length="355" mass="40335">MTFNAQNQEKIFINLIIITVGVAAFICFYWKDNVHARFKKSYHILSLLGILIVVQVKNPVFIFMRLFPDFDWLTVFCVHSNFLGWTKWLVDTILAIQCVSNKIVDPNTTPQDTKTEKKEVLEGTSKKENKRSFQYNPVAGGPDVEDQDIILDLKKTVESLQRTVESLKQTVESQSESIGMLNARLSNVERRVTIVEGTFAYKFTIEIPVYFRPTQQAIDMTETVEEFDETCGSAHDEVKVSARQQRQSHIDCIPTSFHGSDNMTLDFYGMFNDTTSVDEEKEIGTSIKLSGNVIATDLLKLNFMNAGFYNSSEKVPLDFSSIPNVTIFPGMHMTAQGKYNEQGTFVIENIMSHLN</sequence>
<organism evidence="4 5">
    <name type="scientific">Ditylenchus dipsaci</name>
    <dbReference type="NCBI Taxonomy" id="166011"/>
    <lineage>
        <taxon>Eukaryota</taxon>
        <taxon>Metazoa</taxon>
        <taxon>Ecdysozoa</taxon>
        <taxon>Nematoda</taxon>
        <taxon>Chromadorea</taxon>
        <taxon>Rhabditida</taxon>
        <taxon>Tylenchina</taxon>
        <taxon>Tylenchomorpha</taxon>
        <taxon>Sphaerularioidea</taxon>
        <taxon>Anguinidae</taxon>
        <taxon>Anguininae</taxon>
        <taxon>Ditylenchus</taxon>
    </lineage>
</organism>
<name>A0A915EHS0_9BILA</name>
<evidence type="ECO:0000256" key="1">
    <source>
        <dbReference type="SAM" id="Coils"/>
    </source>
</evidence>
<keyword evidence="1" id="KW-0175">Coiled coil</keyword>
<keyword evidence="3" id="KW-1133">Transmembrane helix</keyword>
<proteinExistence type="predicted"/>
<evidence type="ECO:0000313" key="4">
    <source>
        <dbReference type="Proteomes" id="UP000887574"/>
    </source>
</evidence>
<dbReference type="AlphaFoldDB" id="A0A915EHS0"/>
<keyword evidence="3" id="KW-0812">Transmembrane</keyword>
<evidence type="ECO:0000256" key="3">
    <source>
        <dbReference type="SAM" id="Phobius"/>
    </source>
</evidence>
<feature type="coiled-coil region" evidence="1">
    <location>
        <begin position="150"/>
        <end position="177"/>
    </location>
</feature>
<dbReference type="WBParaSite" id="jg6470">
    <property type="protein sequence ID" value="jg6470"/>
    <property type="gene ID" value="jg6470"/>
</dbReference>
<accession>A0A915EHS0</accession>